<dbReference type="Proteomes" id="UP001064933">
    <property type="component" value="Chromosome"/>
</dbReference>
<evidence type="ECO:0000313" key="2">
    <source>
        <dbReference type="Proteomes" id="UP001064933"/>
    </source>
</evidence>
<organism evidence="1 2">
    <name type="scientific">Roseateles amylovorans</name>
    <dbReference type="NCBI Taxonomy" id="2978473"/>
    <lineage>
        <taxon>Bacteria</taxon>
        <taxon>Pseudomonadati</taxon>
        <taxon>Pseudomonadota</taxon>
        <taxon>Betaproteobacteria</taxon>
        <taxon>Burkholderiales</taxon>
        <taxon>Sphaerotilaceae</taxon>
        <taxon>Roseateles</taxon>
    </lineage>
</organism>
<reference evidence="1" key="1">
    <citation type="submission" date="2022-10" db="EMBL/GenBank/DDBJ databases">
        <title>Characterization and whole genome sequencing of a new Roseateles species, isolated from fresh water.</title>
        <authorList>
            <person name="Guliayeva D.Y."/>
            <person name="Akhremchuk A.E."/>
            <person name="Sikolenko M.A."/>
            <person name="Valentovich L.N."/>
            <person name="Sidarenka A.V."/>
        </authorList>
    </citation>
    <scope>NUCLEOTIDE SEQUENCE</scope>
    <source>
        <strain evidence="1">BIM B-1768</strain>
    </source>
</reference>
<dbReference type="RefSeq" id="WP_261758893.1">
    <property type="nucleotide sequence ID" value="NZ_CP104562.2"/>
</dbReference>
<dbReference type="EMBL" id="CP104562">
    <property type="protein sequence ID" value="UXH79073.1"/>
    <property type="molecule type" value="Genomic_DNA"/>
</dbReference>
<keyword evidence="2" id="KW-1185">Reference proteome</keyword>
<evidence type="ECO:0000313" key="1">
    <source>
        <dbReference type="EMBL" id="UXH79073.1"/>
    </source>
</evidence>
<sequence>MTAESAHGAVVGIATACVWVRVPRPSVGWGGCPPSKPVRMPCRKRLAASPNAAARSAPIDARSRQLREVAFNNACSSGCSAITCGASTAWAALSGAVGPAVLAAVAMRWDMPVLVEADSRDSIPAPPGQPMRCDALSGEAKSLGLNQGRIPASPTVTVV</sequence>
<gene>
    <name evidence="1" type="ORF">N4261_03815</name>
</gene>
<proteinExistence type="predicted"/>
<name>A0ABY6B1N2_9BURK</name>
<protein>
    <submittedName>
        <fullName evidence="1">Uncharacterized protein</fullName>
    </submittedName>
</protein>
<accession>A0ABY6B1N2</accession>